<sequence>MSSYPYIQAFVQAVNNHNGSSLRRLLSINPGAKNSADRAHLSDPSDVDLYVVPEKFQPVVRAYIKVMRAVYVANDIDATFTELLELVAHLNRAAESQTNWICPAMINSSNELISVYQVRSKQRSEEEYDGSGSSSLERVANTINRAFKICLTDKNQDMASSKKACIHFFLASLIKIYFKLNRLELAKSMEKALIGTGSAIPTIVNSPVQYRKHVITYLYYSALLSLDNSEYALAEAKLLTAMEFLSCYDRPEKVSAQAEKLLMLLLPLKMHNHRTTLPDEVWDKFPRLKFVYKENLFDAVRSGNLQKYETSLSRFQTLFLKRHIYLLVVQMKALCLCNLFRRACSIYASVAPKTPHIVPFSALQVAVEFSNRGDEKSGHESADKDLSVTSEEVECVLANLIAGKLIKGYLSHGNHCIVLSKTEPFPKPDSVSK</sequence>
<dbReference type="InterPro" id="IPR045114">
    <property type="entry name" value="Csn12-like"/>
</dbReference>
<dbReference type="PANTHER" id="PTHR12732">
    <property type="entry name" value="UNCHARACTERIZED PROTEASOME COMPONENT REGION PCI-CONTAINING"/>
    <property type="match status" value="1"/>
</dbReference>
<dbReference type="InterPro" id="IPR036388">
    <property type="entry name" value="WH-like_DNA-bd_sf"/>
</dbReference>
<dbReference type="PROSITE" id="PS50250">
    <property type="entry name" value="PCI"/>
    <property type="match status" value="1"/>
</dbReference>
<dbReference type="SMART" id="SM00753">
    <property type="entry name" value="PAM"/>
    <property type="match status" value="1"/>
</dbReference>
<evidence type="ECO:0000259" key="2">
    <source>
        <dbReference type="PROSITE" id="PS50250"/>
    </source>
</evidence>
<reference evidence="3 4" key="1">
    <citation type="submission" date="2017-04" db="EMBL/GenBank/DDBJ databases">
        <title>Draft genome of the yeast Clavispora lusitaniae type strain CBS 6936.</title>
        <authorList>
            <person name="Durrens P."/>
            <person name="Klopp C."/>
            <person name="Biteau N."/>
            <person name="Fitton-Ouhabi V."/>
            <person name="Dementhon K."/>
            <person name="Accoceberry I."/>
            <person name="Sherman D.J."/>
            <person name="Noel T."/>
        </authorList>
    </citation>
    <scope>NUCLEOTIDE SEQUENCE [LARGE SCALE GENOMIC DNA]</scope>
    <source>
        <strain evidence="3 4">CBS 6936</strain>
    </source>
</reference>
<evidence type="ECO:0000313" key="4">
    <source>
        <dbReference type="Proteomes" id="UP000195602"/>
    </source>
</evidence>
<dbReference type="InterPro" id="IPR000717">
    <property type="entry name" value="PCI_dom"/>
</dbReference>
<dbReference type="GO" id="GO:0003723">
    <property type="term" value="F:RNA binding"/>
    <property type="evidence" value="ECO:0007669"/>
    <property type="project" value="InterPro"/>
</dbReference>
<comment type="caution">
    <text evidence="3">The sequence shown here is derived from an EMBL/GenBank/DDBJ whole genome shotgun (WGS) entry which is preliminary data.</text>
</comment>
<evidence type="ECO:0000313" key="3">
    <source>
        <dbReference type="EMBL" id="OVF10569.1"/>
    </source>
</evidence>
<dbReference type="AlphaFoldDB" id="A0AA91Q3C4"/>
<comment type="similarity">
    <text evidence="1">Belongs to the CSN12 family.</text>
</comment>
<dbReference type="Gene3D" id="1.10.10.10">
    <property type="entry name" value="Winged helix-like DNA-binding domain superfamily/Winged helix DNA-binding domain"/>
    <property type="match status" value="1"/>
</dbReference>
<dbReference type="EMBL" id="LYUB02000002">
    <property type="protein sequence ID" value="OVF10569.1"/>
    <property type="molecule type" value="Genomic_DNA"/>
</dbReference>
<organism evidence="3 4">
    <name type="scientific">Clavispora lusitaniae</name>
    <name type="common">Candida lusitaniae</name>
    <dbReference type="NCBI Taxonomy" id="36911"/>
    <lineage>
        <taxon>Eukaryota</taxon>
        <taxon>Fungi</taxon>
        <taxon>Dikarya</taxon>
        <taxon>Ascomycota</taxon>
        <taxon>Saccharomycotina</taxon>
        <taxon>Pichiomycetes</taxon>
        <taxon>Metschnikowiaceae</taxon>
        <taxon>Clavispora</taxon>
    </lineage>
</organism>
<accession>A0AA91Q3C4</accession>
<evidence type="ECO:0000256" key="1">
    <source>
        <dbReference type="ARBA" id="ARBA00025771"/>
    </source>
</evidence>
<dbReference type="Pfam" id="PF01399">
    <property type="entry name" value="PCI"/>
    <property type="match status" value="1"/>
</dbReference>
<feature type="domain" description="PCI" evidence="2">
    <location>
        <begin position="215"/>
        <end position="424"/>
    </location>
</feature>
<gene>
    <name evidence="3" type="ORF">A9F13_02g04004</name>
</gene>
<proteinExistence type="inferred from homology"/>
<dbReference type="KEGG" id="clus:A9F13_02g04004"/>
<dbReference type="GO" id="GO:0003690">
    <property type="term" value="F:double-stranded DNA binding"/>
    <property type="evidence" value="ECO:0007669"/>
    <property type="project" value="InterPro"/>
</dbReference>
<name>A0AA91Q3C4_CLALS</name>
<protein>
    <recommendedName>
        <fullName evidence="2">PCI domain-containing protein</fullName>
    </recommendedName>
</protein>
<dbReference type="PANTHER" id="PTHR12732:SF0">
    <property type="entry name" value="PCI DOMAIN-CONTAINING PROTEIN 2"/>
    <property type="match status" value="1"/>
</dbReference>
<dbReference type="Proteomes" id="UP000195602">
    <property type="component" value="Unassembled WGS sequence"/>
</dbReference>